<dbReference type="InterPro" id="IPR036259">
    <property type="entry name" value="MFS_trans_sf"/>
</dbReference>
<feature type="transmembrane region" description="Helical" evidence="6">
    <location>
        <begin position="80"/>
        <end position="99"/>
    </location>
</feature>
<feature type="transmembrane region" description="Helical" evidence="6">
    <location>
        <begin position="12"/>
        <end position="33"/>
    </location>
</feature>
<comment type="subcellular location">
    <subcellularLocation>
        <location evidence="1">Cell membrane</location>
        <topology evidence="1">Multi-pass membrane protein</topology>
    </subcellularLocation>
</comment>
<evidence type="ECO:0000313" key="8">
    <source>
        <dbReference type="EMBL" id="SFS68969.1"/>
    </source>
</evidence>
<reference evidence="9" key="1">
    <citation type="submission" date="2016-10" db="EMBL/GenBank/DDBJ databases">
        <authorList>
            <person name="Varghese N."/>
            <person name="Submissions S."/>
        </authorList>
    </citation>
    <scope>NUCLEOTIDE SEQUENCE [LARGE SCALE GENOMIC DNA]</scope>
    <source>
        <strain evidence="9">DSM 22427</strain>
    </source>
</reference>
<keyword evidence="4 6" id="KW-1133">Transmembrane helix</keyword>
<feature type="transmembrane region" description="Helical" evidence="6">
    <location>
        <begin position="148"/>
        <end position="168"/>
    </location>
</feature>
<dbReference type="PANTHER" id="PTHR43124">
    <property type="entry name" value="PURINE EFFLUX PUMP PBUE"/>
    <property type="match status" value="1"/>
</dbReference>
<evidence type="ECO:0000256" key="6">
    <source>
        <dbReference type="SAM" id="Phobius"/>
    </source>
</evidence>
<feature type="transmembrane region" description="Helical" evidence="6">
    <location>
        <begin position="308"/>
        <end position="332"/>
    </location>
</feature>
<dbReference type="RefSeq" id="WP_092904608.1">
    <property type="nucleotide sequence ID" value="NZ_FOZS01000002.1"/>
</dbReference>
<evidence type="ECO:0000256" key="1">
    <source>
        <dbReference type="ARBA" id="ARBA00004651"/>
    </source>
</evidence>
<accession>A0A1I6RW82</accession>
<dbReference type="EMBL" id="FOZS01000002">
    <property type="protein sequence ID" value="SFS68969.1"/>
    <property type="molecule type" value="Genomic_DNA"/>
</dbReference>
<feature type="transmembrane region" description="Helical" evidence="6">
    <location>
        <begin position="375"/>
        <end position="399"/>
    </location>
</feature>
<dbReference type="InterPro" id="IPR011701">
    <property type="entry name" value="MFS"/>
</dbReference>
<dbReference type="GO" id="GO:0022857">
    <property type="term" value="F:transmembrane transporter activity"/>
    <property type="evidence" value="ECO:0007669"/>
    <property type="project" value="InterPro"/>
</dbReference>
<evidence type="ECO:0000256" key="2">
    <source>
        <dbReference type="ARBA" id="ARBA00022475"/>
    </source>
</evidence>
<proteinExistence type="predicted"/>
<dbReference type="SUPFAM" id="SSF103473">
    <property type="entry name" value="MFS general substrate transporter"/>
    <property type="match status" value="1"/>
</dbReference>
<dbReference type="AlphaFoldDB" id="A0A1I6RW82"/>
<gene>
    <name evidence="8" type="ORF">SAMN04488556_2251</name>
</gene>
<feature type="domain" description="Major facilitator superfamily (MFS) profile" evidence="7">
    <location>
        <begin position="13"/>
        <end position="398"/>
    </location>
</feature>
<evidence type="ECO:0000313" key="9">
    <source>
        <dbReference type="Proteomes" id="UP000199199"/>
    </source>
</evidence>
<keyword evidence="2" id="KW-1003">Cell membrane</keyword>
<dbReference type="OrthoDB" id="200998at2157"/>
<feature type="transmembrane region" description="Helical" evidence="6">
    <location>
        <begin position="174"/>
        <end position="193"/>
    </location>
</feature>
<evidence type="ECO:0000256" key="3">
    <source>
        <dbReference type="ARBA" id="ARBA00022692"/>
    </source>
</evidence>
<feature type="transmembrane region" description="Helical" evidence="6">
    <location>
        <begin position="105"/>
        <end position="127"/>
    </location>
</feature>
<evidence type="ECO:0000259" key="7">
    <source>
        <dbReference type="PROSITE" id="PS50850"/>
    </source>
</evidence>
<feature type="transmembrane region" description="Helical" evidence="6">
    <location>
        <begin position="214"/>
        <end position="233"/>
    </location>
</feature>
<feature type="transmembrane region" description="Helical" evidence="6">
    <location>
        <begin position="45"/>
        <end position="68"/>
    </location>
</feature>
<feature type="transmembrane region" description="Helical" evidence="6">
    <location>
        <begin position="344"/>
        <end position="363"/>
    </location>
</feature>
<keyword evidence="3 6" id="KW-0812">Transmembrane</keyword>
<evidence type="ECO:0000256" key="4">
    <source>
        <dbReference type="ARBA" id="ARBA00022989"/>
    </source>
</evidence>
<dbReference type="Proteomes" id="UP000199199">
    <property type="component" value="Unassembled WGS sequence"/>
</dbReference>
<dbReference type="InterPro" id="IPR050189">
    <property type="entry name" value="MFS_Efflux_Transporters"/>
</dbReference>
<dbReference type="Gene3D" id="1.20.1250.20">
    <property type="entry name" value="MFS general substrate transporter like domains"/>
    <property type="match status" value="2"/>
</dbReference>
<dbReference type="PANTHER" id="PTHR43124:SF3">
    <property type="entry name" value="CHLORAMPHENICOL EFFLUX PUMP RV0191"/>
    <property type="match status" value="1"/>
</dbReference>
<protein>
    <submittedName>
        <fullName evidence="8">Predicted arabinose efflux permease, MFS family</fullName>
    </submittedName>
</protein>
<evidence type="ECO:0000256" key="5">
    <source>
        <dbReference type="ARBA" id="ARBA00023136"/>
    </source>
</evidence>
<keyword evidence="5 6" id="KW-0472">Membrane</keyword>
<organism evidence="8 9">
    <name type="scientific">Halostagnicola kamekurae</name>
    <dbReference type="NCBI Taxonomy" id="619731"/>
    <lineage>
        <taxon>Archaea</taxon>
        <taxon>Methanobacteriati</taxon>
        <taxon>Methanobacteriota</taxon>
        <taxon>Stenosarchaea group</taxon>
        <taxon>Halobacteria</taxon>
        <taxon>Halobacteriales</taxon>
        <taxon>Natrialbaceae</taxon>
        <taxon>Halostagnicola</taxon>
    </lineage>
</organism>
<sequence length="405" mass="42327">MNFPVTRRVGGRTAVFGSLCGLVFLVNLGRMIYAPLLEPFKAEFAASTGAIGLLATLAWAGSAAPRLPTGYLLTKVPRRWVVLGTGLVLAGGSAFASTADSLGVLYVGALLMGIASGVYYVSAMPLVSELFPERPGRAIGVNGMASQLAAVAAPLLVAGFYAVTALPIEPWRLLFRLLSGGAVLSAVAFYLTARRVDLPGGEREDLNLTEALSAQWRVILTGIVVAGLAGLVWNGVFNMYVTYLNESKEFSQGLAQIMLTVVFATGVPAFWLTGVIADRVPFVPLMLAVLGSFVVCLVGLILAESVVAVFLVSAVTGYVMHSLFPATDTYILASLPNTHRGSGYAIFSSAMMPLQAIGSVFVGGLVDVGFSFDTIFAGLAAGLVVLLVVLLALWSAGVLPDSQAR</sequence>
<dbReference type="InterPro" id="IPR020846">
    <property type="entry name" value="MFS_dom"/>
</dbReference>
<keyword evidence="9" id="KW-1185">Reference proteome</keyword>
<feature type="transmembrane region" description="Helical" evidence="6">
    <location>
        <begin position="253"/>
        <end position="275"/>
    </location>
</feature>
<feature type="transmembrane region" description="Helical" evidence="6">
    <location>
        <begin position="282"/>
        <end position="302"/>
    </location>
</feature>
<dbReference type="Pfam" id="PF07690">
    <property type="entry name" value="MFS_1"/>
    <property type="match status" value="1"/>
</dbReference>
<dbReference type="PROSITE" id="PS50850">
    <property type="entry name" value="MFS"/>
    <property type="match status" value="1"/>
</dbReference>
<name>A0A1I6RW82_9EURY</name>
<dbReference type="GO" id="GO:0005886">
    <property type="term" value="C:plasma membrane"/>
    <property type="evidence" value="ECO:0007669"/>
    <property type="project" value="UniProtKB-SubCell"/>
</dbReference>